<dbReference type="InterPro" id="IPR044845">
    <property type="entry name" value="HPAT/SRGT1-like"/>
</dbReference>
<dbReference type="AlphaFoldDB" id="A0A7S2S7Z2"/>
<evidence type="ECO:0000256" key="4">
    <source>
        <dbReference type="ARBA" id="ARBA00022692"/>
    </source>
</evidence>
<name>A0A7S2S7Z2_9STRA</name>
<evidence type="ECO:0000256" key="2">
    <source>
        <dbReference type="ARBA" id="ARBA00022676"/>
    </source>
</evidence>
<feature type="domain" description="Hydroxyproline O-arabinosyltransferase-like" evidence="9">
    <location>
        <begin position="211"/>
        <end position="361"/>
    </location>
</feature>
<evidence type="ECO:0000256" key="6">
    <source>
        <dbReference type="ARBA" id="ARBA00023136"/>
    </source>
</evidence>
<dbReference type="Pfam" id="PF23452">
    <property type="entry name" value="HPAT"/>
    <property type="match status" value="1"/>
</dbReference>
<evidence type="ECO:0000256" key="5">
    <source>
        <dbReference type="ARBA" id="ARBA00022989"/>
    </source>
</evidence>
<keyword evidence="3" id="KW-0808">Transferase</keyword>
<keyword evidence="6 8" id="KW-0472">Membrane</keyword>
<protein>
    <recommendedName>
        <fullName evidence="9">Hydroxyproline O-arabinosyltransferase-like domain-containing protein</fullName>
    </recommendedName>
</protein>
<dbReference type="GO" id="GO:0016020">
    <property type="term" value="C:membrane"/>
    <property type="evidence" value="ECO:0007669"/>
    <property type="project" value="UniProtKB-SubCell"/>
</dbReference>
<feature type="region of interest" description="Disordered" evidence="7">
    <location>
        <begin position="449"/>
        <end position="468"/>
    </location>
</feature>
<accession>A0A7S2S7Z2</accession>
<gene>
    <name evidence="10" type="ORF">RMAR1173_LOCUS12074</name>
</gene>
<evidence type="ECO:0000256" key="3">
    <source>
        <dbReference type="ARBA" id="ARBA00022679"/>
    </source>
</evidence>
<evidence type="ECO:0000259" key="9">
    <source>
        <dbReference type="Pfam" id="PF23452"/>
    </source>
</evidence>
<comment type="subcellular location">
    <subcellularLocation>
        <location evidence="1">Membrane</location>
        <topology evidence="1">Single-pass membrane protein</topology>
    </subcellularLocation>
</comment>
<dbReference type="PANTHER" id="PTHR31485:SF7">
    <property type="entry name" value="PEPTIDYL SERINE ALPHA-GALACTOSYLTRANSFERASE"/>
    <property type="match status" value="1"/>
</dbReference>
<evidence type="ECO:0000256" key="8">
    <source>
        <dbReference type="SAM" id="Phobius"/>
    </source>
</evidence>
<keyword evidence="5 8" id="KW-1133">Transmembrane helix</keyword>
<sequence length="498" mass="54813">MPDQHHPRGLHCRRQRCIWTLMVALGLVCGSQLILPLLRRGGALGGTGSAWVAHERSGTTSTMPSPRPEPGLPSGASLPRVAPSAQSALPLSAVTPFKLGEEAELPSPVSEVTRLHLVVSSDCSAYQRWQVLVQVQSARSVGQRGAYTWILSGCSEDDQRDVRALVEASFGGRLLAVHFTPDYSNMSTYGGPYADGKLKRYFNGRRSPYGNKYKFNNKPNAFAHWLQASETLQAHETAVLIDPDFLFLRPLEISPDKGQPGRPSAQFYGLGDQWVREFDRGAICGNHSLCTATTSKEVYDSFSVGPPYLVHHADAARLAATWAEFVPRVYDQYPQLYAEMFAYAMAAAHLDLKHSYLREMIGCMVSWPTKRFGERWVLESANISRKALRQHRQEIPEAPRSPALCFPRSGLATSPPVFLHYCQHFTDGNMSFFKRNVAPGSVLDCATGPFQPHSGGAPGSRRRHQSTRNLEPQWASIAMCSIVSAISGLRAEMCGGVG</sequence>
<proteinExistence type="predicted"/>
<evidence type="ECO:0000313" key="10">
    <source>
        <dbReference type="EMBL" id="CAD9692283.1"/>
    </source>
</evidence>
<dbReference type="EMBL" id="HBHJ01018232">
    <property type="protein sequence ID" value="CAD9692283.1"/>
    <property type="molecule type" value="Transcribed_RNA"/>
</dbReference>
<dbReference type="GO" id="GO:0016757">
    <property type="term" value="F:glycosyltransferase activity"/>
    <property type="evidence" value="ECO:0007669"/>
    <property type="project" value="UniProtKB-KW"/>
</dbReference>
<evidence type="ECO:0000256" key="1">
    <source>
        <dbReference type="ARBA" id="ARBA00004167"/>
    </source>
</evidence>
<dbReference type="InterPro" id="IPR056508">
    <property type="entry name" value="HPAT-like"/>
</dbReference>
<dbReference type="PANTHER" id="PTHR31485">
    <property type="entry name" value="PEPTIDYL SERINE ALPHA-GALACTOSYLTRANSFERASE"/>
    <property type="match status" value="1"/>
</dbReference>
<keyword evidence="4 8" id="KW-0812">Transmembrane</keyword>
<organism evidence="10">
    <name type="scientific">Rhizochromulina marina</name>
    <dbReference type="NCBI Taxonomy" id="1034831"/>
    <lineage>
        <taxon>Eukaryota</taxon>
        <taxon>Sar</taxon>
        <taxon>Stramenopiles</taxon>
        <taxon>Ochrophyta</taxon>
        <taxon>Dictyochophyceae</taxon>
        <taxon>Rhizochromulinales</taxon>
        <taxon>Rhizochromulina</taxon>
    </lineage>
</organism>
<reference evidence="10" key="1">
    <citation type="submission" date="2021-01" db="EMBL/GenBank/DDBJ databases">
        <authorList>
            <person name="Corre E."/>
            <person name="Pelletier E."/>
            <person name="Niang G."/>
            <person name="Scheremetjew M."/>
            <person name="Finn R."/>
            <person name="Kale V."/>
            <person name="Holt S."/>
            <person name="Cochrane G."/>
            <person name="Meng A."/>
            <person name="Brown T."/>
            <person name="Cohen L."/>
        </authorList>
    </citation>
    <scope>NUCLEOTIDE SEQUENCE</scope>
    <source>
        <strain evidence="10">CCMP1243</strain>
    </source>
</reference>
<keyword evidence="2" id="KW-0328">Glycosyltransferase</keyword>
<evidence type="ECO:0000256" key="7">
    <source>
        <dbReference type="SAM" id="MobiDB-lite"/>
    </source>
</evidence>
<feature type="region of interest" description="Disordered" evidence="7">
    <location>
        <begin position="55"/>
        <end position="80"/>
    </location>
</feature>
<feature type="transmembrane region" description="Helical" evidence="8">
    <location>
        <begin position="18"/>
        <end position="38"/>
    </location>
</feature>